<name>A0AB39BVJ3_9BACI</name>
<organism evidence="2">
    <name type="scientific">Alkalihalophilus sp. As8PL</name>
    <dbReference type="NCBI Taxonomy" id="3237103"/>
    <lineage>
        <taxon>Bacteria</taxon>
        <taxon>Bacillati</taxon>
        <taxon>Bacillota</taxon>
        <taxon>Bacilli</taxon>
        <taxon>Bacillales</taxon>
        <taxon>Bacillaceae</taxon>
        <taxon>Alkalihalophilus</taxon>
    </lineage>
</organism>
<protein>
    <submittedName>
        <fullName evidence="2">Uncharacterized protein</fullName>
    </submittedName>
</protein>
<keyword evidence="1" id="KW-0812">Transmembrane</keyword>
<dbReference type="EMBL" id="CP162551">
    <property type="protein sequence ID" value="XDI37819.1"/>
    <property type="molecule type" value="Genomic_DNA"/>
</dbReference>
<keyword evidence="1" id="KW-0472">Membrane</keyword>
<sequence>MLDNYKEVNNIAIIFVGLWVGLTVPIALHVIFTILKPIVIADHTGISMVIIGLLVALVDGYIGIRMYEKMIGPWLEKRKKKRHFP</sequence>
<feature type="transmembrane region" description="Helical" evidence="1">
    <location>
        <begin position="46"/>
        <end position="64"/>
    </location>
</feature>
<dbReference type="RefSeq" id="WP_368505147.1">
    <property type="nucleotide sequence ID" value="NZ_CP162551.1"/>
</dbReference>
<gene>
    <name evidence="2" type="ORF">AB3N04_05745</name>
</gene>
<feature type="transmembrane region" description="Helical" evidence="1">
    <location>
        <begin position="12"/>
        <end position="34"/>
    </location>
</feature>
<evidence type="ECO:0000256" key="1">
    <source>
        <dbReference type="SAM" id="Phobius"/>
    </source>
</evidence>
<reference evidence="2" key="1">
    <citation type="submission" date="2024-07" db="EMBL/GenBank/DDBJ databases">
        <title>Identification and characteristics of an arsenic-resistant bacterial isolate, which belongs to a novel species.</title>
        <authorList>
            <person name="Juszczyk A."/>
            <person name="Kowalczyk A."/>
            <person name="Was K."/>
            <person name="Kosowicz W."/>
            <person name="Budzyn A."/>
            <person name="Latowski D."/>
        </authorList>
    </citation>
    <scope>NUCLEOTIDE SEQUENCE</scope>
    <source>
        <strain evidence="2">As8PL</strain>
    </source>
</reference>
<accession>A0AB39BVJ3</accession>
<keyword evidence="1" id="KW-1133">Transmembrane helix</keyword>
<proteinExistence type="predicted"/>
<evidence type="ECO:0000313" key="2">
    <source>
        <dbReference type="EMBL" id="XDI37819.1"/>
    </source>
</evidence>
<dbReference type="AlphaFoldDB" id="A0AB39BVJ3"/>